<dbReference type="InterPro" id="IPR006680">
    <property type="entry name" value="Amidohydro-rel"/>
</dbReference>
<evidence type="ECO:0000256" key="1">
    <source>
        <dbReference type="ARBA" id="ARBA00006745"/>
    </source>
</evidence>
<gene>
    <name evidence="4" type="ORF">GXW79_00325</name>
</gene>
<organism evidence="4 5">
    <name type="scientific">Plastoroseomonas arctica</name>
    <dbReference type="NCBI Taxonomy" id="1509237"/>
    <lineage>
        <taxon>Bacteria</taxon>
        <taxon>Pseudomonadati</taxon>
        <taxon>Pseudomonadota</taxon>
        <taxon>Alphaproteobacteria</taxon>
        <taxon>Acetobacterales</taxon>
        <taxon>Acetobacteraceae</taxon>
        <taxon>Plastoroseomonas</taxon>
    </lineage>
</organism>
<dbReference type="AlphaFoldDB" id="A0AAF1JWF6"/>
<reference evidence="4" key="2">
    <citation type="journal article" date="2021" name="Syst. Appl. Microbiol.">
        <title>Roseomonas hellenica sp. nov., isolated from roots of wild-growing Alkanna tinctoria.</title>
        <authorList>
            <person name="Rat A."/>
            <person name="Naranjo H.D."/>
            <person name="Lebbe L."/>
            <person name="Cnockaert M."/>
            <person name="Krigas N."/>
            <person name="Grigoriadou K."/>
            <person name="Maloupa E."/>
            <person name="Willems A."/>
        </authorList>
    </citation>
    <scope>NUCLEOTIDE SEQUENCE</scope>
    <source>
        <strain evidence="4">LMG 28251</strain>
    </source>
</reference>
<evidence type="ECO:0000313" key="4">
    <source>
        <dbReference type="EMBL" id="MBR0653514.1"/>
    </source>
</evidence>
<evidence type="ECO:0000313" key="5">
    <source>
        <dbReference type="Proteomes" id="UP001196068"/>
    </source>
</evidence>
<dbReference type="InterPro" id="IPR011059">
    <property type="entry name" value="Metal-dep_hydrolase_composite"/>
</dbReference>
<reference evidence="4" key="1">
    <citation type="submission" date="2020-01" db="EMBL/GenBank/DDBJ databases">
        <authorList>
            <person name="Rat A."/>
        </authorList>
    </citation>
    <scope>NUCLEOTIDE SEQUENCE</scope>
    <source>
        <strain evidence="4">LMG 28251</strain>
    </source>
</reference>
<sequence length="474" mass="50928">MLIRNADWAVLWDAAAGRHAYARGVDLRIENGAVAAIRPHDPQTEGEGIDASGMALLPGLVNVHTHPTTEPSFRGVREDHGVPEQQMTGLFERSQSMRLDAAGREAAMRLAYAELMGAGVTSVVDLSAPFEGWMDVMRQSGLRVWVGPGYASARWGMSAPQSVEWLWDAEGGRRGFAAAQAIMDAAERDNSGRLSGIVFPAQIDTCEEGLLRDSVALAEATGRPFTTHIAQAVVEVREMIRRHGMTPIQWAGELGLLTPRSILGHAIFTDDHPSIGWHGSRDVALMAERGVAVAHCPSPFARYGEHLCDLGRYSRAGVRMAMGTDVAPHNLIEEMRLAILLARNAARDLVAADTASVFHAATVGGADALGRADLGRLAVGAKADCVLLDLSHPMMQPVRDPLRSLVFHAADRAVRHVLVGGEHVLRDGKPVGLDVREAAGILAQSQAKMLRDAGQFDYRGRSGDEIAPLSLGMI</sequence>
<comment type="caution">
    <text evidence="4">The sequence shown here is derived from an EMBL/GenBank/DDBJ whole genome shotgun (WGS) entry which is preliminary data.</text>
</comment>
<evidence type="ECO:0000259" key="3">
    <source>
        <dbReference type="Pfam" id="PF01979"/>
    </source>
</evidence>
<keyword evidence="2" id="KW-0378">Hydrolase</keyword>
<keyword evidence="5" id="KW-1185">Reference proteome</keyword>
<dbReference type="Proteomes" id="UP001196068">
    <property type="component" value="Unassembled WGS sequence"/>
</dbReference>
<proteinExistence type="inferred from homology"/>
<dbReference type="Pfam" id="PF01979">
    <property type="entry name" value="Amidohydro_1"/>
    <property type="match status" value="1"/>
</dbReference>
<dbReference type="GO" id="GO:0016810">
    <property type="term" value="F:hydrolase activity, acting on carbon-nitrogen (but not peptide) bonds"/>
    <property type="evidence" value="ECO:0007669"/>
    <property type="project" value="InterPro"/>
</dbReference>
<dbReference type="InterPro" id="IPR050287">
    <property type="entry name" value="MTA/SAH_deaminase"/>
</dbReference>
<dbReference type="RefSeq" id="WP_211872219.1">
    <property type="nucleotide sequence ID" value="NZ_JAAEDH010000001.1"/>
</dbReference>
<evidence type="ECO:0000256" key="2">
    <source>
        <dbReference type="ARBA" id="ARBA00022801"/>
    </source>
</evidence>
<comment type="similarity">
    <text evidence="1">Belongs to the metallo-dependent hydrolases superfamily. ATZ/TRZ family.</text>
</comment>
<dbReference type="Gene3D" id="3.20.20.140">
    <property type="entry name" value="Metal-dependent hydrolases"/>
    <property type="match status" value="1"/>
</dbReference>
<dbReference type="EMBL" id="JAAEDH010000001">
    <property type="protein sequence ID" value="MBR0653514.1"/>
    <property type="molecule type" value="Genomic_DNA"/>
</dbReference>
<dbReference type="Gene3D" id="2.30.40.10">
    <property type="entry name" value="Urease, subunit C, domain 1"/>
    <property type="match status" value="1"/>
</dbReference>
<dbReference type="SUPFAM" id="SSF51338">
    <property type="entry name" value="Composite domain of metallo-dependent hydrolases"/>
    <property type="match status" value="2"/>
</dbReference>
<feature type="domain" description="Amidohydrolase-related" evidence="3">
    <location>
        <begin position="56"/>
        <end position="423"/>
    </location>
</feature>
<accession>A0AAF1JWF6</accession>
<dbReference type="PANTHER" id="PTHR43794:SF11">
    <property type="entry name" value="AMIDOHYDROLASE-RELATED DOMAIN-CONTAINING PROTEIN"/>
    <property type="match status" value="1"/>
</dbReference>
<dbReference type="SUPFAM" id="SSF51556">
    <property type="entry name" value="Metallo-dependent hydrolases"/>
    <property type="match status" value="1"/>
</dbReference>
<dbReference type="InterPro" id="IPR032466">
    <property type="entry name" value="Metal_Hydrolase"/>
</dbReference>
<protein>
    <submittedName>
        <fullName evidence="4">Amidohydrolase family protein</fullName>
    </submittedName>
</protein>
<dbReference type="PANTHER" id="PTHR43794">
    <property type="entry name" value="AMINOHYDROLASE SSNA-RELATED"/>
    <property type="match status" value="1"/>
</dbReference>
<name>A0AAF1JWF6_9PROT</name>